<accession>A0ABT5U969</accession>
<name>A0ABT5U969_9GAMM</name>
<evidence type="ECO:0000313" key="1">
    <source>
        <dbReference type="EMBL" id="MDE1461998.1"/>
    </source>
</evidence>
<gene>
    <name evidence="1" type="ORF">ORQ98_08445</name>
</gene>
<reference evidence="1 2" key="1">
    <citation type="submission" date="2022-11" db="EMBL/GenBank/DDBJ databases">
        <title>Spartinivicinus poritis sp. nov., isolated from scleractinian coral Porites lutea.</title>
        <authorList>
            <person name="Zhang G."/>
            <person name="Cai L."/>
            <person name="Wei Q."/>
        </authorList>
    </citation>
    <scope>NUCLEOTIDE SEQUENCE [LARGE SCALE GENOMIC DNA]</scope>
    <source>
        <strain evidence="1 2">A2-2</strain>
    </source>
</reference>
<evidence type="ECO:0000313" key="2">
    <source>
        <dbReference type="Proteomes" id="UP001528823"/>
    </source>
</evidence>
<sequence length="135" mass="15074">MTKNGGLKPMNDSQSVFGNEIELDGVLYVSVNFLKQYPEYLDNEFNDNVDAANDAAVSIEEGMPEEGDDSPSVHKSEIVLNGSTYLAAPILRANPNYVELKYNQQIEVALPQFIPNNVLDEGKVATSFYRRRRSI</sequence>
<protein>
    <submittedName>
        <fullName evidence="1">Uncharacterized protein</fullName>
    </submittedName>
</protein>
<keyword evidence="2" id="KW-1185">Reference proteome</keyword>
<organism evidence="1 2">
    <name type="scientific">Spartinivicinus poritis</name>
    <dbReference type="NCBI Taxonomy" id="2994640"/>
    <lineage>
        <taxon>Bacteria</taxon>
        <taxon>Pseudomonadati</taxon>
        <taxon>Pseudomonadota</taxon>
        <taxon>Gammaproteobacteria</taxon>
        <taxon>Oceanospirillales</taxon>
        <taxon>Zooshikellaceae</taxon>
        <taxon>Spartinivicinus</taxon>
    </lineage>
</organism>
<comment type="caution">
    <text evidence="1">The sequence shown here is derived from an EMBL/GenBank/DDBJ whole genome shotgun (WGS) entry which is preliminary data.</text>
</comment>
<dbReference type="EMBL" id="JAPMOU010000008">
    <property type="protein sequence ID" value="MDE1461998.1"/>
    <property type="molecule type" value="Genomic_DNA"/>
</dbReference>
<dbReference type="RefSeq" id="WP_274688357.1">
    <property type="nucleotide sequence ID" value="NZ_JAPMOU010000008.1"/>
</dbReference>
<dbReference type="Proteomes" id="UP001528823">
    <property type="component" value="Unassembled WGS sequence"/>
</dbReference>
<proteinExistence type="predicted"/>